<dbReference type="RefSeq" id="WP_158953142.1">
    <property type="nucleotide sequence ID" value="NZ_CP046914.1"/>
</dbReference>
<evidence type="ECO:0000313" key="2">
    <source>
        <dbReference type="Proteomes" id="UP000433577"/>
    </source>
</evidence>
<reference evidence="1 2" key="1">
    <citation type="submission" date="2019-12" db="EMBL/GenBank/DDBJ databases">
        <title>Paraburkholderia acidiphila 7Q-K02 sp. nov and Paraburkholderia acidisoli DHF22 sp. nov., two strains isolated from forest soil.</title>
        <authorList>
            <person name="Gao Z."/>
            <person name="Qiu L."/>
        </authorList>
    </citation>
    <scope>NUCLEOTIDE SEQUENCE [LARGE SCALE GENOMIC DNA]</scope>
    <source>
        <strain evidence="1 2">DHF22</strain>
    </source>
</reference>
<name>A0A7Z2JI76_9BURK</name>
<dbReference type="AlphaFoldDB" id="A0A7Z2JI76"/>
<sequence>MQTQAAFHRHDMRKLTAIKRFDVARWERGVRSAFEAMLENVATFTTSNGSFYARQI</sequence>
<dbReference type="KEGG" id="pacs:FAZ98_20085"/>
<keyword evidence="2" id="KW-1185">Reference proteome</keyword>
<proteinExistence type="predicted"/>
<dbReference type="Proteomes" id="UP000433577">
    <property type="component" value="Chromosome 2"/>
</dbReference>
<gene>
    <name evidence="1" type="ORF">FAZ98_20085</name>
</gene>
<dbReference type="EMBL" id="CP046914">
    <property type="protein sequence ID" value="QGZ64040.1"/>
    <property type="molecule type" value="Genomic_DNA"/>
</dbReference>
<organism evidence="1 2">
    <name type="scientific">Paraburkholderia acidisoli</name>
    <dbReference type="NCBI Taxonomy" id="2571748"/>
    <lineage>
        <taxon>Bacteria</taxon>
        <taxon>Pseudomonadati</taxon>
        <taxon>Pseudomonadota</taxon>
        <taxon>Betaproteobacteria</taxon>
        <taxon>Burkholderiales</taxon>
        <taxon>Burkholderiaceae</taxon>
        <taxon>Paraburkholderia</taxon>
    </lineage>
</organism>
<protein>
    <submittedName>
        <fullName evidence="1">Uncharacterized protein</fullName>
    </submittedName>
</protein>
<evidence type="ECO:0000313" key="1">
    <source>
        <dbReference type="EMBL" id="QGZ64040.1"/>
    </source>
</evidence>
<accession>A0A7Z2JI76</accession>